<dbReference type="Gene3D" id="2.40.50.700">
    <property type="match status" value="1"/>
</dbReference>
<feature type="domain" description="CSD2" evidence="1">
    <location>
        <begin position="6"/>
        <end position="59"/>
    </location>
</feature>
<dbReference type="Proteomes" id="UP000281553">
    <property type="component" value="Unassembled WGS sequence"/>
</dbReference>
<organism evidence="2 3">
    <name type="scientific">Dibothriocephalus latus</name>
    <name type="common">Fish tapeworm</name>
    <name type="synonym">Diphyllobothrium latum</name>
    <dbReference type="NCBI Taxonomy" id="60516"/>
    <lineage>
        <taxon>Eukaryota</taxon>
        <taxon>Metazoa</taxon>
        <taxon>Spiralia</taxon>
        <taxon>Lophotrochozoa</taxon>
        <taxon>Platyhelminthes</taxon>
        <taxon>Cestoda</taxon>
        <taxon>Eucestoda</taxon>
        <taxon>Diphyllobothriidea</taxon>
        <taxon>Diphyllobothriidae</taxon>
        <taxon>Dibothriocephalus</taxon>
    </lineage>
</organism>
<dbReference type="InterPro" id="IPR012340">
    <property type="entry name" value="NA-bd_OB-fold"/>
</dbReference>
<dbReference type="GO" id="GO:0000932">
    <property type="term" value="C:P-body"/>
    <property type="evidence" value="ECO:0007669"/>
    <property type="project" value="TreeGrafter"/>
</dbReference>
<dbReference type="GO" id="GO:0000175">
    <property type="term" value="F:3'-5'-RNA exonuclease activity"/>
    <property type="evidence" value="ECO:0007669"/>
    <property type="project" value="TreeGrafter"/>
</dbReference>
<dbReference type="InterPro" id="IPR050180">
    <property type="entry name" value="RNR_Ribonuclease"/>
</dbReference>
<dbReference type="GO" id="GO:0006402">
    <property type="term" value="P:mRNA catabolic process"/>
    <property type="evidence" value="ECO:0007669"/>
    <property type="project" value="TreeGrafter"/>
</dbReference>
<gene>
    <name evidence="2" type="ORF">DILT_LOCUS17683</name>
</gene>
<reference evidence="2 3" key="1">
    <citation type="submission" date="2018-11" db="EMBL/GenBank/DDBJ databases">
        <authorList>
            <consortium name="Pathogen Informatics"/>
        </authorList>
    </citation>
    <scope>NUCLEOTIDE SEQUENCE [LARGE SCALE GENOMIC DNA]</scope>
</reference>
<dbReference type="PANTHER" id="PTHR23355">
    <property type="entry name" value="RIBONUCLEASE"/>
    <property type="match status" value="1"/>
</dbReference>
<sequence>MFFSLDFIRQPETFKLVRFVARITDWPEESTFAKGELLRSFADETMGFVEAETDRILVSTGFPYGLESVTNFPEPVESYVTKCLKELETHQEEELLRRRDFRDQCVFTIDPRTARDLDDALHVRILGQEEIKALEAKGVRGAKYEVRLCSWMCSFSLQKRVSYHYFFNNFYLS</sequence>
<evidence type="ECO:0000313" key="3">
    <source>
        <dbReference type="Proteomes" id="UP000281553"/>
    </source>
</evidence>
<dbReference type="OrthoDB" id="372421at2759"/>
<dbReference type="EMBL" id="UYRU01093829">
    <property type="protein sequence ID" value="VDN38743.1"/>
    <property type="molecule type" value="Genomic_DNA"/>
</dbReference>
<dbReference type="InterPro" id="IPR041505">
    <property type="entry name" value="Dis3_CSD2"/>
</dbReference>
<name>A0A3P7NNR3_DIBLA</name>
<dbReference type="AlphaFoldDB" id="A0A3P7NNR3"/>
<evidence type="ECO:0000313" key="2">
    <source>
        <dbReference type="EMBL" id="VDN38743.1"/>
    </source>
</evidence>
<keyword evidence="3" id="KW-1185">Reference proteome</keyword>
<dbReference type="Pfam" id="PF17849">
    <property type="entry name" value="OB_Dis3"/>
    <property type="match status" value="1"/>
</dbReference>
<evidence type="ECO:0000259" key="1">
    <source>
        <dbReference type="Pfam" id="PF17849"/>
    </source>
</evidence>
<dbReference type="SUPFAM" id="SSF50249">
    <property type="entry name" value="Nucleic acid-binding proteins"/>
    <property type="match status" value="1"/>
</dbReference>
<protein>
    <recommendedName>
        <fullName evidence="1">CSD2 domain-containing protein</fullName>
    </recommendedName>
</protein>
<dbReference type="GO" id="GO:0010587">
    <property type="term" value="P:miRNA catabolic process"/>
    <property type="evidence" value="ECO:0007669"/>
    <property type="project" value="TreeGrafter"/>
</dbReference>
<proteinExistence type="predicted"/>
<dbReference type="PANTHER" id="PTHR23355:SF9">
    <property type="entry name" value="DIS3-LIKE EXONUCLEASE 2"/>
    <property type="match status" value="1"/>
</dbReference>
<accession>A0A3P7NNR3</accession>